<protein>
    <submittedName>
        <fullName evidence="8">Programmed cell death protein 6-like</fullName>
    </submittedName>
</protein>
<evidence type="ECO:0000256" key="5">
    <source>
        <dbReference type="ARBA" id="ARBA00022837"/>
    </source>
</evidence>
<dbReference type="PANTHER" id="PTHR46212:SF9">
    <property type="entry name" value="PROGRAMMED CELL DEATH PROTEIN 6"/>
    <property type="match status" value="1"/>
</dbReference>
<evidence type="ECO:0000259" key="6">
    <source>
        <dbReference type="PROSITE" id="PS50222"/>
    </source>
</evidence>
<feature type="domain" description="EF-hand" evidence="6">
    <location>
        <begin position="105"/>
        <end position="140"/>
    </location>
</feature>
<dbReference type="AlphaFoldDB" id="A0A6P8HZG3"/>
<keyword evidence="3" id="KW-0479">Metal-binding</keyword>
<keyword evidence="4" id="KW-0677">Repeat</keyword>
<dbReference type="GO" id="GO:0048306">
    <property type="term" value="F:calcium-dependent protein binding"/>
    <property type="evidence" value="ECO:0007669"/>
    <property type="project" value="UniProtKB-ARBA"/>
</dbReference>
<comment type="subcellular location">
    <subcellularLocation>
        <location evidence="1">Cytoplasm</location>
    </subcellularLocation>
</comment>
<dbReference type="GO" id="GO:0005737">
    <property type="term" value="C:cytoplasm"/>
    <property type="evidence" value="ECO:0007669"/>
    <property type="project" value="UniProtKB-SubCell"/>
</dbReference>
<dbReference type="GO" id="GO:0005509">
    <property type="term" value="F:calcium ion binding"/>
    <property type="evidence" value="ECO:0007669"/>
    <property type="project" value="InterPro"/>
</dbReference>
<evidence type="ECO:0000313" key="7">
    <source>
        <dbReference type="Proteomes" id="UP000515163"/>
    </source>
</evidence>
<feature type="domain" description="EF-hand" evidence="6">
    <location>
        <begin position="69"/>
        <end position="104"/>
    </location>
</feature>
<proteinExistence type="predicted"/>
<dbReference type="InterPro" id="IPR018247">
    <property type="entry name" value="EF_Hand_1_Ca_BS"/>
</dbReference>
<dbReference type="PROSITE" id="PS00018">
    <property type="entry name" value="EF_HAND_1"/>
    <property type="match status" value="2"/>
</dbReference>
<accession>A0A6P8HZG3</accession>
<evidence type="ECO:0000256" key="1">
    <source>
        <dbReference type="ARBA" id="ARBA00004496"/>
    </source>
</evidence>
<feature type="non-terminal residue" evidence="8">
    <location>
        <position position="1"/>
    </location>
</feature>
<dbReference type="Pfam" id="PF13499">
    <property type="entry name" value="EF-hand_7"/>
    <property type="match status" value="2"/>
</dbReference>
<feature type="domain" description="EF-hand" evidence="6">
    <location>
        <begin position="2"/>
        <end position="37"/>
    </location>
</feature>
<dbReference type="Proteomes" id="UP000515163">
    <property type="component" value="Unplaced"/>
</dbReference>
<dbReference type="PROSITE" id="PS50222">
    <property type="entry name" value="EF_HAND_2"/>
    <property type="match status" value="3"/>
</dbReference>
<sequence length="174" mass="20335">SVDSHWLHDLFNRIDKDNSGSISNEELQQALTNGSGTTFNAETIRLMIGMFDKDNSGEIEFSEFLALWKYIMDWERTFRSYDKDCSGTIDKDELRVAFTSFGHNFSEEMLDMFVTKFDRSGQGAIRFDDFIQCCVVLQILTNAFKYHDQSMRGVITLRYEEFIRMILNLNLGKW</sequence>
<dbReference type="PANTHER" id="PTHR46212">
    <property type="entry name" value="PEFLIN"/>
    <property type="match status" value="1"/>
</dbReference>
<evidence type="ECO:0000313" key="8">
    <source>
        <dbReference type="RefSeq" id="XP_031558060.1"/>
    </source>
</evidence>
<dbReference type="InterPro" id="IPR002048">
    <property type="entry name" value="EF_hand_dom"/>
</dbReference>
<gene>
    <name evidence="8" type="primary">LOC116294571</name>
</gene>
<keyword evidence="5" id="KW-0106">Calcium</keyword>
<dbReference type="KEGG" id="aten:116294571"/>
<dbReference type="Gene3D" id="1.10.238.10">
    <property type="entry name" value="EF-hand"/>
    <property type="match status" value="1"/>
</dbReference>
<dbReference type="FunFam" id="1.10.238.10:FF:000001">
    <property type="entry name" value="Calmodulin 1"/>
    <property type="match status" value="1"/>
</dbReference>
<evidence type="ECO:0000256" key="2">
    <source>
        <dbReference type="ARBA" id="ARBA00022490"/>
    </source>
</evidence>
<dbReference type="GeneID" id="116294571"/>
<dbReference type="SUPFAM" id="SSF47473">
    <property type="entry name" value="EF-hand"/>
    <property type="match status" value="1"/>
</dbReference>
<keyword evidence="2" id="KW-0963">Cytoplasm</keyword>
<dbReference type="RefSeq" id="XP_031558060.1">
    <property type="nucleotide sequence ID" value="XM_031702200.1"/>
</dbReference>
<dbReference type="SMART" id="SM00054">
    <property type="entry name" value="EFh"/>
    <property type="match status" value="4"/>
</dbReference>
<name>A0A6P8HZG3_ACTTE</name>
<organism evidence="7 8">
    <name type="scientific">Actinia tenebrosa</name>
    <name type="common">Australian red waratah sea anemone</name>
    <dbReference type="NCBI Taxonomy" id="6105"/>
    <lineage>
        <taxon>Eukaryota</taxon>
        <taxon>Metazoa</taxon>
        <taxon>Cnidaria</taxon>
        <taxon>Anthozoa</taxon>
        <taxon>Hexacorallia</taxon>
        <taxon>Actiniaria</taxon>
        <taxon>Actiniidae</taxon>
        <taxon>Actinia</taxon>
    </lineage>
</organism>
<reference evidence="8" key="1">
    <citation type="submission" date="2025-08" db="UniProtKB">
        <authorList>
            <consortium name="RefSeq"/>
        </authorList>
    </citation>
    <scope>IDENTIFICATION</scope>
    <source>
        <tissue evidence="8">Tentacle</tissue>
    </source>
</reference>
<evidence type="ECO:0000256" key="3">
    <source>
        <dbReference type="ARBA" id="ARBA00022723"/>
    </source>
</evidence>
<keyword evidence="7" id="KW-1185">Reference proteome</keyword>
<dbReference type="OrthoDB" id="186625at2759"/>
<dbReference type="InterPro" id="IPR011992">
    <property type="entry name" value="EF-hand-dom_pair"/>
</dbReference>
<dbReference type="InParanoid" id="A0A6P8HZG3"/>
<dbReference type="InterPro" id="IPR051426">
    <property type="entry name" value="Peflin/Sorcin_CaBP"/>
</dbReference>
<evidence type="ECO:0000256" key="4">
    <source>
        <dbReference type="ARBA" id="ARBA00022737"/>
    </source>
</evidence>